<keyword evidence="3" id="KW-1185">Reference proteome</keyword>
<feature type="region of interest" description="Disordered" evidence="1">
    <location>
        <begin position="1532"/>
        <end position="1623"/>
    </location>
</feature>
<dbReference type="Proteomes" id="UP001465755">
    <property type="component" value="Unassembled WGS sequence"/>
</dbReference>
<comment type="caution">
    <text evidence="2">The sequence shown here is derived from an EMBL/GenBank/DDBJ whole genome shotgun (WGS) entry which is preliminary data.</text>
</comment>
<feature type="compositionally biased region" description="Polar residues" evidence="1">
    <location>
        <begin position="1574"/>
        <end position="1597"/>
    </location>
</feature>
<accession>A0AAW1P7I5</accession>
<evidence type="ECO:0000313" key="3">
    <source>
        <dbReference type="Proteomes" id="UP001465755"/>
    </source>
</evidence>
<protein>
    <submittedName>
        <fullName evidence="2">Uncharacterized protein</fullName>
    </submittedName>
</protein>
<feature type="compositionally biased region" description="Polar residues" evidence="1">
    <location>
        <begin position="1557"/>
        <end position="1567"/>
    </location>
</feature>
<evidence type="ECO:0000313" key="2">
    <source>
        <dbReference type="EMBL" id="KAK9805788.1"/>
    </source>
</evidence>
<proteinExistence type="predicted"/>
<feature type="region of interest" description="Disordered" evidence="1">
    <location>
        <begin position="829"/>
        <end position="857"/>
    </location>
</feature>
<sequence>MAQPALYWPPLNRLYDALSPAGEQDLEILLRRYGNVLAQGTAVFKSPDPLCLKALQTQSLLFGADGPKVPIKEELREAALALSVAADLNEAQAYIFAWRQREQEEFSRSRGSQRVQLLMWAYCEERNCLLSCTEALLNLQRDVDPSEDAGLLAQLAKAKLQAGDLQESFTAQLEKSLDAGDAFPGSSVQGASSLVVAANGSGGAHWQDAMAKQHIREACLLMELLLLAWACQRHQAPTAPAAQPWPHARFMRLAPVLHRHLLANPRPPERMLGPDGQRADHLAVVVLLEALDLQRLLAALASLLAQSLCPGLSWPAASDCGAKAWDLRVLEYVAGMMHHNGLRRAGPHAMLFQRPFQLLLAATLAAVDLPPSTLAAAEMEALLLWFEGVFEGQPELCQELWASADSPSNPQMAPLRHWMHQTAALFPAFPSPLLRILRCMSSDATSAAAADAYLKGLGDLACLHHEHEVAEGTVAERGPGGRIRAVRWLPIVDLPGLDVPEGIVGVRTATPRFAALGGEAVDSVCMVTWQGFARGYHLGHLLLLLAMRSSLTALQQAAQAAQAGAHQVSEIKDALMHLRPVLSLLARFAAESPATILEIVHNTSVASDSHLASGHDASLATLIAQGLDVLAALSPTPLLLLGECFTIAAALAVNMPAYVLSEVSDAHLLDCNWADSEHMATDDSAPDLLHCTMPGLQSLEQSAELPSSCTAVMTGFAAMLQALLNGGMQNADLKGWVFAEALSQPGAAVACLAPALPPDAGTVEQMMTADGEVDRQLQEHLLQCFEPETAQADPELLAAAARLAASAAMHHASLLDVIFFPTALAPAAPDGKENQGGQAPALPPISEGKAGARSSAGAASQQRQSCLDALWRLLSEAAVLYRSCPAAIAQALKLVLTLCQAGSAASRPMQLLRNQAGLWDHLAAAACMGGQGCGNPEPSRPVFSSSALGREEHDAATVDDAWRLMTQGLATEILALNCHLPGCQAALAVWKGSRATDLLQALMHQLAGDVQVPSALLMRLRVSALQATAELLVLCKSDPLLEHRLTLPGSLLGHLSSCSRSALSTMDSSTLVDKRLAQRVGPLYMERLQSCQALSLAFRHASTFAFQEAARLQALQALDALLTLLHHTHVLKGVGPEPLSWSALLLSSLQHMTQVLLTNVRCLFHGSSSAEDLPVAELGARLQLAEQMLSLSRVWLSGRDSVTSWCPQSKLTESVERPLLTAAVLLVDHTPAEVLSALLTQQQAFKAAASALLPLLHLAIPEPSSTPAPQPDAALGLAIGLLTAPPLLRPHHLQKLLSHALRLLQQQSSQPGAQTTQVLLLIQTLAQWLEGAQLLVDQGAMDALLGLVPSIGQGFSQASEPHKSPSKIEVGGAYTADGSVCTHHTRWLAVLGTFGSLLRLLPTNAAVSRAALSLVVAGQQRLLLALEPAAGTRAQPLTLAGLRECEAAAFFLSGLSRLVGEWHAALPGCVPAVRRAASAFVAMAAQPSIRSSVVFHCEAVSPQEKADAEANETLLQMLDGWFAVAAHTSHAGGHGSSAAANSRSPGRRPGRHITWSKDITLSPNSPRSPRLESQGLQSHASDARSGSLQNRRGSSVSMAAADPLGSRRDSRGGSPSPLRGQLSSSPLRSAVVLAPPPVSKHAAAIAETVYAAAAQALLLLCSLAPEVSEEEAAAGLLGPEWPAPEVLQALQHQGVDVSHSAASRRHSPRARRLITSLLAILQGTACLLDRMHVPPSRNHSSEAAASDQAVERLERASGHIGKHQLQED</sequence>
<organism evidence="2 3">
    <name type="scientific">Symbiochloris irregularis</name>
    <dbReference type="NCBI Taxonomy" id="706552"/>
    <lineage>
        <taxon>Eukaryota</taxon>
        <taxon>Viridiplantae</taxon>
        <taxon>Chlorophyta</taxon>
        <taxon>core chlorophytes</taxon>
        <taxon>Trebouxiophyceae</taxon>
        <taxon>Trebouxiales</taxon>
        <taxon>Trebouxiaceae</taxon>
        <taxon>Symbiochloris</taxon>
    </lineage>
</organism>
<dbReference type="EMBL" id="JALJOQ010000042">
    <property type="protein sequence ID" value="KAK9805788.1"/>
    <property type="molecule type" value="Genomic_DNA"/>
</dbReference>
<feature type="region of interest" description="Disordered" evidence="1">
    <location>
        <begin position="1732"/>
        <end position="1768"/>
    </location>
</feature>
<evidence type="ECO:0000256" key="1">
    <source>
        <dbReference type="SAM" id="MobiDB-lite"/>
    </source>
</evidence>
<name>A0AAW1P7I5_9CHLO</name>
<gene>
    <name evidence="2" type="ORF">WJX73_010423</name>
</gene>
<reference evidence="2 3" key="1">
    <citation type="journal article" date="2024" name="Nat. Commun.">
        <title>Phylogenomics reveals the evolutionary origins of lichenization in chlorophyte algae.</title>
        <authorList>
            <person name="Puginier C."/>
            <person name="Libourel C."/>
            <person name="Otte J."/>
            <person name="Skaloud P."/>
            <person name="Haon M."/>
            <person name="Grisel S."/>
            <person name="Petersen M."/>
            <person name="Berrin J.G."/>
            <person name="Delaux P.M."/>
            <person name="Dal Grande F."/>
            <person name="Keller J."/>
        </authorList>
    </citation>
    <scope>NUCLEOTIDE SEQUENCE [LARGE SCALE GENOMIC DNA]</scope>
    <source>
        <strain evidence="2 3">SAG 2036</strain>
    </source>
</reference>